<evidence type="ECO:0000313" key="13">
    <source>
        <dbReference type="Proteomes" id="UP000664332"/>
    </source>
</evidence>
<dbReference type="SUPFAM" id="SSF54975">
    <property type="entry name" value="Acylphosphatase/BLUF domain-like"/>
    <property type="match status" value="1"/>
</dbReference>
<dbReference type="InterPro" id="IPR055128">
    <property type="entry name" value="HypF_C_2"/>
</dbReference>
<dbReference type="Pfam" id="PF00708">
    <property type="entry name" value="Acylphosphatase"/>
    <property type="match status" value="1"/>
</dbReference>
<evidence type="ECO:0000256" key="8">
    <source>
        <dbReference type="PIRNR" id="PIRNR006256"/>
    </source>
</evidence>
<feature type="domain" description="Acylphosphatase-like" evidence="10">
    <location>
        <begin position="5"/>
        <end position="92"/>
    </location>
</feature>
<dbReference type="EC" id="6.2.-.-" evidence="8"/>
<keyword evidence="9" id="KW-0378">Hydrolase</keyword>
<feature type="domain" description="YrdC-like" evidence="11">
    <location>
        <begin position="239"/>
        <end position="417"/>
    </location>
</feature>
<gene>
    <name evidence="12" type="ORF">JZY06_05075</name>
</gene>
<dbReference type="Proteomes" id="UP000664332">
    <property type="component" value="Unassembled WGS sequence"/>
</dbReference>
<protein>
    <recommendedName>
        <fullName evidence="8">Carbamoyltransferase</fullName>
        <ecNumber evidence="8">6.2.-.-</ecNumber>
    </recommendedName>
</protein>
<dbReference type="PROSITE" id="PS51160">
    <property type="entry name" value="ACYLPHOSPHATASE_3"/>
    <property type="match status" value="1"/>
</dbReference>
<feature type="active site" evidence="9">
    <location>
        <position position="20"/>
    </location>
</feature>
<keyword evidence="13" id="KW-1185">Reference proteome</keyword>
<dbReference type="PANTHER" id="PTHR42959:SF1">
    <property type="entry name" value="CARBAMOYLTRANSFERASE HYPF"/>
    <property type="match status" value="1"/>
</dbReference>
<dbReference type="Gene3D" id="3.30.420.40">
    <property type="match status" value="1"/>
</dbReference>
<dbReference type="GO" id="GO:0008270">
    <property type="term" value="F:zinc ion binding"/>
    <property type="evidence" value="ECO:0007669"/>
    <property type="project" value="UniProtKB-KW"/>
</dbReference>
<dbReference type="InterPro" id="IPR011125">
    <property type="entry name" value="Znf_HypF"/>
</dbReference>
<keyword evidence="3" id="KW-0436">Ligase</keyword>
<comment type="pathway">
    <text evidence="1">Protein modification; [NiFe] hydrogenase maturation.</text>
</comment>
<dbReference type="InterPro" id="IPR004421">
    <property type="entry name" value="Carbamoyltransferase_HypF"/>
</dbReference>
<evidence type="ECO:0000256" key="7">
    <source>
        <dbReference type="ARBA" id="ARBA00048220"/>
    </source>
</evidence>
<comment type="caution">
    <text evidence="12">The sequence shown here is derived from an EMBL/GenBank/DDBJ whole genome shotgun (WGS) entry which is preliminary data.</text>
</comment>
<feature type="active site" evidence="9">
    <location>
        <position position="38"/>
    </location>
</feature>
<dbReference type="Gene3D" id="3.30.420.360">
    <property type="match status" value="1"/>
</dbReference>
<dbReference type="Pfam" id="PF17788">
    <property type="entry name" value="HypF_C"/>
    <property type="match status" value="1"/>
</dbReference>
<dbReference type="Pfam" id="PF01300">
    <property type="entry name" value="Sua5_yciO_yrdC"/>
    <property type="match status" value="1"/>
</dbReference>
<evidence type="ECO:0000256" key="2">
    <source>
        <dbReference type="ARBA" id="ARBA00008097"/>
    </source>
</evidence>
<dbReference type="AlphaFoldDB" id="A0A939E1W2"/>
<comment type="catalytic activity">
    <reaction evidence="9">
        <text>an acyl phosphate + H2O = a carboxylate + phosphate + H(+)</text>
        <dbReference type="Rhea" id="RHEA:14965"/>
        <dbReference type="ChEBI" id="CHEBI:15377"/>
        <dbReference type="ChEBI" id="CHEBI:15378"/>
        <dbReference type="ChEBI" id="CHEBI:29067"/>
        <dbReference type="ChEBI" id="CHEBI:43474"/>
        <dbReference type="ChEBI" id="CHEBI:59918"/>
        <dbReference type="EC" id="3.6.1.7"/>
    </reaction>
</comment>
<dbReference type="PIRSF" id="PIRSF006256">
    <property type="entry name" value="CMPcnvr_hdrg_mat"/>
    <property type="match status" value="1"/>
</dbReference>
<dbReference type="Pfam" id="PF07503">
    <property type="entry name" value="zf-HYPF"/>
    <property type="match status" value="2"/>
</dbReference>
<evidence type="ECO:0000259" key="10">
    <source>
        <dbReference type="PROSITE" id="PS51160"/>
    </source>
</evidence>
<name>A0A939E1W2_9CORY</name>
<evidence type="ECO:0000256" key="5">
    <source>
        <dbReference type="ARBA" id="ARBA00022771"/>
    </source>
</evidence>
<dbReference type="InterPro" id="IPR036046">
    <property type="entry name" value="Acylphosphatase-like_dom_sf"/>
</dbReference>
<dbReference type="GO" id="GO:0016874">
    <property type="term" value="F:ligase activity"/>
    <property type="evidence" value="ECO:0007669"/>
    <property type="project" value="UniProtKB-UniRule"/>
</dbReference>
<dbReference type="PANTHER" id="PTHR42959">
    <property type="entry name" value="CARBAMOYLTRANSFERASE"/>
    <property type="match status" value="1"/>
</dbReference>
<dbReference type="Gene3D" id="3.30.110.120">
    <property type="match status" value="1"/>
</dbReference>
<dbReference type="InterPro" id="IPR041440">
    <property type="entry name" value="HypF_C"/>
</dbReference>
<evidence type="ECO:0000259" key="11">
    <source>
        <dbReference type="PROSITE" id="PS51163"/>
    </source>
</evidence>
<keyword evidence="5" id="KW-0863">Zinc-finger</keyword>
<accession>A0A939E1W2</accession>
<dbReference type="Pfam" id="PF22521">
    <property type="entry name" value="HypF_C_2"/>
    <property type="match status" value="1"/>
</dbReference>
<dbReference type="InterPro" id="IPR017945">
    <property type="entry name" value="DHBP_synth_RibB-like_a/b_dom"/>
</dbReference>
<dbReference type="InterPro" id="IPR001792">
    <property type="entry name" value="Acylphosphatase-like_dom"/>
</dbReference>
<organism evidence="12 13">
    <name type="scientific">Corynebacterium mendelii</name>
    <dbReference type="NCBI Taxonomy" id="2765362"/>
    <lineage>
        <taxon>Bacteria</taxon>
        <taxon>Bacillati</taxon>
        <taxon>Actinomycetota</taxon>
        <taxon>Actinomycetes</taxon>
        <taxon>Mycobacteriales</taxon>
        <taxon>Corynebacteriaceae</taxon>
        <taxon>Corynebacterium</taxon>
    </lineage>
</organism>
<sequence>MSVTRRAITVRGIVQGVGFRPHVARVAAATGVTGVVGNDDARVFIEAQGESGQLDEFTRRLVDEAPVLARIIDTTARQLTPVDGEAGFSIVASQTNPGGRSLIPPDVAVCRRCREEMDDPANRRFRYPFITCTDCGPRLSIITDLPYDRPRTTMRHFPMCRACRAEYTDPDNRRYHAQPVSCFDCGPTIWLEEFTSAKDQPDVDPFTAFLADQRQHPDDSNPDQAPAPVVRADRRLQCDGTIARAKQLLAAGNILAVKGIGGFHLLADAADDEAVARLRRRKNRPHKPLAVMVADLAQAETLVELGEQEKTLLTDPAHPIVIAPAAPGAPLSGLVNPGIDEIGVVIAYSPLHRLLVDRPVVATSGNAPGQPLVTGNRQAAAVFDGLADGVVYHDRPIEVPVEDSVFRKTLPIRRSRGFAPVPLALPVAPDSTPPTVLACGGELKNTVTLTDGDMAFISCHIGDMGSLAAQQAHQRAIDTLTAARRRHPDLIVCDMHPDYATTRAAERLADHTGVRLVKIQHHYAHAMSLAAEHGITSGPLVVLAADGTGYGTDGTVWGGEILTLGGSGDNGLAHWERSWHLPVFPLAGGDTAIRHPWRLAAGIAHRWDIDNGQVLDHLTAIDDAAQQLPVVRASLADPARSVDTSSLGRVIDAACALTAAALIAAGGAAATGRIIPGGIHQSFDAQAAMEYEQLAARAAAPTAQAADDCSVQQVFQALVDEVGLVARAVDPVQAAAVAARNFHHRISRVLARELLAAARRAGAPGNRQVPVGFTGGCAHNEILVADLEEHLHQLRPGTRLLTHTVVPAGDGGLSLGQAWAGMCGAADA</sequence>
<dbReference type="InterPro" id="IPR051060">
    <property type="entry name" value="Carbamoyltrans_HypF-like"/>
</dbReference>
<dbReference type="GO" id="GO:0003725">
    <property type="term" value="F:double-stranded RNA binding"/>
    <property type="evidence" value="ECO:0007669"/>
    <property type="project" value="InterPro"/>
</dbReference>
<proteinExistence type="inferred from homology"/>
<evidence type="ECO:0000256" key="9">
    <source>
        <dbReference type="PROSITE-ProRule" id="PRU00520"/>
    </source>
</evidence>
<evidence type="ECO:0000256" key="4">
    <source>
        <dbReference type="ARBA" id="ARBA00022723"/>
    </source>
</evidence>
<dbReference type="InterPro" id="IPR006070">
    <property type="entry name" value="Sua5-like_dom"/>
</dbReference>
<dbReference type="SUPFAM" id="SSF55821">
    <property type="entry name" value="YrdC/RibB"/>
    <property type="match status" value="1"/>
</dbReference>
<comment type="similarity">
    <text evidence="2 8">Belongs to the carbamoyltransferase HypF family.</text>
</comment>
<dbReference type="RefSeq" id="WP_207118820.1">
    <property type="nucleotide sequence ID" value="NZ_JAFLEQ010000008.1"/>
</dbReference>
<keyword evidence="6" id="KW-0862">Zinc</keyword>
<dbReference type="GO" id="GO:0051604">
    <property type="term" value="P:protein maturation"/>
    <property type="evidence" value="ECO:0007669"/>
    <property type="project" value="TreeGrafter"/>
</dbReference>
<evidence type="ECO:0000256" key="6">
    <source>
        <dbReference type="ARBA" id="ARBA00022833"/>
    </source>
</evidence>
<dbReference type="InterPro" id="IPR017968">
    <property type="entry name" value="Acylphosphatase_CS"/>
</dbReference>
<evidence type="ECO:0000256" key="1">
    <source>
        <dbReference type="ARBA" id="ARBA00004711"/>
    </source>
</evidence>
<comment type="catalytic activity">
    <reaction evidence="7">
        <text>C-terminal L-cysteinyl-[HypE protein] + carbamoyl phosphate + ATP + H2O = C-terminal S-carboxamide-L-cysteinyl-[HypE protein] + AMP + phosphate + diphosphate + H(+)</text>
        <dbReference type="Rhea" id="RHEA:55636"/>
        <dbReference type="Rhea" id="RHEA-COMP:14247"/>
        <dbReference type="Rhea" id="RHEA-COMP:14392"/>
        <dbReference type="ChEBI" id="CHEBI:15377"/>
        <dbReference type="ChEBI" id="CHEBI:15378"/>
        <dbReference type="ChEBI" id="CHEBI:30616"/>
        <dbReference type="ChEBI" id="CHEBI:33019"/>
        <dbReference type="ChEBI" id="CHEBI:43474"/>
        <dbReference type="ChEBI" id="CHEBI:58228"/>
        <dbReference type="ChEBI" id="CHEBI:76913"/>
        <dbReference type="ChEBI" id="CHEBI:139126"/>
        <dbReference type="ChEBI" id="CHEBI:456215"/>
    </reaction>
</comment>
<dbReference type="PROSITE" id="PS51163">
    <property type="entry name" value="YRDC"/>
    <property type="match status" value="1"/>
</dbReference>
<dbReference type="EMBL" id="JAFLEQ010000008">
    <property type="protein sequence ID" value="MBN9643992.1"/>
    <property type="molecule type" value="Genomic_DNA"/>
</dbReference>
<dbReference type="GO" id="GO:0003998">
    <property type="term" value="F:acylphosphatase activity"/>
    <property type="evidence" value="ECO:0007669"/>
    <property type="project" value="UniProtKB-EC"/>
</dbReference>
<dbReference type="GO" id="GO:0016743">
    <property type="term" value="F:carboxyl- or carbamoyltransferase activity"/>
    <property type="evidence" value="ECO:0007669"/>
    <property type="project" value="UniProtKB-UniRule"/>
</dbReference>
<dbReference type="PROSITE" id="PS00150">
    <property type="entry name" value="ACYLPHOSPHATASE_1"/>
    <property type="match status" value="1"/>
</dbReference>
<dbReference type="Gene3D" id="3.90.870.50">
    <property type="match status" value="1"/>
</dbReference>
<evidence type="ECO:0000256" key="3">
    <source>
        <dbReference type="ARBA" id="ARBA00022598"/>
    </source>
</evidence>
<evidence type="ECO:0000313" key="12">
    <source>
        <dbReference type="EMBL" id="MBN9643992.1"/>
    </source>
</evidence>
<reference evidence="12" key="1">
    <citation type="submission" date="2021-03" db="EMBL/GenBank/DDBJ databases">
        <authorList>
            <person name="Sun Q."/>
        </authorList>
    </citation>
    <scope>NUCLEOTIDE SEQUENCE</scope>
    <source>
        <strain evidence="12">CCM 8862</strain>
    </source>
</reference>
<keyword evidence="4" id="KW-0479">Metal-binding</keyword>